<comment type="caution">
    <text evidence="1">The sequence shown here is derived from an EMBL/GenBank/DDBJ whole genome shotgun (WGS) entry which is preliminary data.</text>
</comment>
<protein>
    <recommendedName>
        <fullName evidence="3">CST complex subunit CTC1</fullName>
    </recommendedName>
</protein>
<name>A0ABQ8D294_BRANA</name>
<dbReference type="Proteomes" id="UP000824890">
    <property type="component" value="Unassembled WGS sequence"/>
</dbReference>
<proteinExistence type="predicted"/>
<keyword evidence="2" id="KW-1185">Reference proteome</keyword>
<organism evidence="1 2">
    <name type="scientific">Brassica napus</name>
    <name type="common">Rape</name>
    <dbReference type="NCBI Taxonomy" id="3708"/>
    <lineage>
        <taxon>Eukaryota</taxon>
        <taxon>Viridiplantae</taxon>
        <taxon>Streptophyta</taxon>
        <taxon>Embryophyta</taxon>
        <taxon>Tracheophyta</taxon>
        <taxon>Spermatophyta</taxon>
        <taxon>Magnoliopsida</taxon>
        <taxon>eudicotyledons</taxon>
        <taxon>Gunneridae</taxon>
        <taxon>Pentapetalae</taxon>
        <taxon>rosids</taxon>
        <taxon>malvids</taxon>
        <taxon>Brassicales</taxon>
        <taxon>Brassicaceae</taxon>
        <taxon>Brassiceae</taxon>
        <taxon>Brassica</taxon>
    </lineage>
</organism>
<reference evidence="1 2" key="1">
    <citation type="submission" date="2021-05" db="EMBL/GenBank/DDBJ databases">
        <title>Genome Assembly of Synthetic Allotetraploid Brassica napus Reveals Homoeologous Exchanges between Subgenomes.</title>
        <authorList>
            <person name="Davis J.T."/>
        </authorList>
    </citation>
    <scope>NUCLEOTIDE SEQUENCE [LARGE SCALE GENOMIC DNA]</scope>
    <source>
        <strain evidence="2">cv. Da-Ae</strain>
        <tissue evidence="1">Seedling</tissue>
    </source>
</reference>
<dbReference type="EMBL" id="JAGKQM010000006">
    <property type="protein sequence ID" value="KAH0922566.1"/>
    <property type="molecule type" value="Genomic_DNA"/>
</dbReference>
<evidence type="ECO:0008006" key="3">
    <source>
        <dbReference type="Google" id="ProtNLM"/>
    </source>
</evidence>
<evidence type="ECO:0000313" key="2">
    <source>
        <dbReference type="Proteomes" id="UP000824890"/>
    </source>
</evidence>
<accession>A0ABQ8D294</accession>
<evidence type="ECO:0000313" key="1">
    <source>
        <dbReference type="EMBL" id="KAH0922566.1"/>
    </source>
</evidence>
<gene>
    <name evidence="1" type="ORF">HID58_022584</name>
</gene>
<sequence>MGEVGRKHVYFSQPESFHLCMLIVDRTLLPFFRVLLWSGPQGSRGISQFDGEAGNIGIKGDASDLTPSACVASLYSASAQAGHSGSTNHVEECMGQYPGILRGRILARLRIRRTKRLNKTRRPKLRILMLDSTGLACASRACKGCNGLSGGFPCRSPYCLLASSQDCILTFGGMFSMFVLVPGDNLVDSWYQSRSLGLVYCNLPPEVRHNQCWDNLALCSHGIRRIMGMLSQNLKVERNPEAGWTIVKESVGCVNLQGDLLVYPFDSKSSSPGRLLLILRLFGAVSSFAFSSYPLGRHKDGTICVRLVNPEQGSRGTSQFDGEAGNIGIKGDASDHTQSACAASLYSASAQAGLSGSTNHVEECMGQYPGILRGRILARLRIRRTKRLNKTRRPKLRILMLDYTGLACASRACKGCNGLSGGFPCRSPYCLLASSQDCSLTFGGMFSMFVLVPGDNLVDSWYQSRSLGLVYCNLPPEVSHNQCWDNLALCSHGIRRILGMLSQNLKVERYILMKPIGSGTNVEAGWTVVKESVGCVNLQGDLLLYPFDSEVVFAGYPLGRYKDGTICVRLVNPEYRYASHSTFRR</sequence>